<keyword evidence="5" id="KW-0690">Ribosome biogenesis</keyword>
<dbReference type="Gene3D" id="3.30.70.1730">
    <property type="match status" value="1"/>
</dbReference>
<comment type="similarity">
    <text evidence="2 5">Belongs to the universal ribosomal protein uL10 family.</text>
</comment>
<dbReference type="KEGG" id="ccp:CHC_T00010008001"/>
<keyword evidence="7" id="KW-0689">Ribosomal protein</keyword>
<comment type="function">
    <text evidence="1 5">Component of the ribosome assembly machinery. Nuclear paralog of the ribosomal protein P0, it binds pre-60S subunits at an early stage of assembly in the nucleolus, and is replaced by P0 in cytoplasmic pre-60S subunits and mature 80S ribosomes.</text>
</comment>
<reference evidence="8" key="1">
    <citation type="journal article" date="2013" name="Proc. Natl. Acad. Sci. U.S.A.">
        <title>Genome structure and metabolic features in the red seaweed Chondrus crispus shed light on evolution of the Archaeplastida.</title>
        <authorList>
            <person name="Collen J."/>
            <person name="Porcel B."/>
            <person name="Carre W."/>
            <person name="Ball S.G."/>
            <person name="Chaparro C."/>
            <person name="Tonon T."/>
            <person name="Barbeyron T."/>
            <person name="Michel G."/>
            <person name="Noel B."/>
            <person name="Valentin K."/>
            <person name="Elias M."/>
            <person name="Artiguenave F."/>
            <person name="Arun A."/>
            <person name="Aury J.M."/>
            <person name="Barbosa-Neto J.F."/>
            <person name="Bothwell J.H."/>
            <person name="Bouget F.Y."/>
            <person name="Brillet L."/>
            <person name="Cabello-Hurtado F."/>
            <person name="Capella-Gutierrez S."/>
            <person name="Charrier B."/>
            <person name="Cladiere L."/>
            <person name="Cock J.M."/>
            <person name="Coelho S.M."/>
            <person name="Colleoni C."/>
            <person name="Czjzek M."/>
            <person name="Da Silva C."/>
            <person name="Delage L."/>
            <person name="Denoeud F."/>
            <person name="Deschamps P."/>
            <person name="Dittami S.M."/>
            <person name="Gabaldon T."/>
            <person name="Gachon C.M."/>
            <person name="Groisillier A."/>
            <person name="Herve C."/>
            <person name="Jabbari K."/>
            <person name="Katinka M."/>
            <person name="Kloareg B."/>
            <person name="Kowalczyk N."/>
            <person name="Labadie K."/>
            <person name="Leblanc C."/>
            <person name="Lopez P.J."/>
            <person name="McLachlan D.H."/>
            <person name="Meslet-Cladiere L."/>
            <person name="Moustafa A."/>
            <person name="Nehr Z."/>
            <person name="Nyvall Collen P."/>
            <person name="Panaud O."/>
            <person name="Partensky F."/>
            <person name="Poulain J."/>
            <person name="Rensing S.A."/>
            <person name="Rousvoal S."/>
            <person name="Samson G."/>
            <person name="Symeonidi A."/>
            <person name="Weissenbach J."/>
            <person name="Zambounis A."/>
            <person name="Wincker P."/>
            <person name="Boyen C."/>
        </authorList>
    </citation>
    <scope>NUCLEOTIDE SEQUENCE [LARGE SCALE GENOMIC DNA]</scope>
    <source>
        <strain evidence="8">cv. Stackhouse</strain>
    </source>
</reference>
<sequence>MRNTILKKLRTEWRDSRFFMGRNKIMQVALGRDEAEEYADGLRQVATQLTGNVGLLFTNRKHKEVVSFFRKFEADDYARSGFEATEKVELAKGELEMFETSQEHSLRLLGMPIVLKKGKVCLSRDFTVCEGGETLTPEKAKILEFLGVRMAKFRVVLRCYYRKKDGHFKLLDDVSME</sequence>
<comment type="subunit">
    <text evidence="5">Associates with the pre-60S ribosomal particle.</text>
</comment>
<accession>R7QI94</accession>
<dbReference type="GO" id="GO:0003723">
    <property type="term" value="F:RNA binding"/>
    <property type="evidence" value="ECO:0007669"/>
    <property type="project" value="TreeGrafter"/>
</dbReference>
<evidence type="ECO:0000313" key="7">
    <source>
        <dbReference type="EMBL" id="CDF37135.1"/>
    </source>
</evidence>
<evidence type="ECO:0000256" key="2">
    <source>
        <dbReference type="ARBA" id="ARBA00008889"/>
    </source>
</evidence>
<dbReference type="GO" id="GO:0005840">
    <property type="term" value="C:ribosome"/>
    <property type="evidence" value="ECO:0007669"/>
    <property type="project" value="UniProtKB-KW"/>
</dbReference>
<dbReference type="InterPro" id="IPR001790">
    <property type="entry name" value="Ribosomal_uL10"/>
</dbReference>
<dbReference type="GO" id="GO:0000956">
    <property type="term" value="P:nuclear-transcribed mRNA catabolic process"/>
    <property type="evidence" value="ECO:0007669"/>
    <property type="project" value="TreeGrafter"/>
</dbReference>
<dbReference type="EMBL" id="HG001818">
    <property type="protein sequence ID" value="CDF37135.1"/>
    <property type="molecule type" value="Genomic_DNA"/>
</dbReference>
<evidence type="ECO:0000256" key="5">
    <source>
        <dbReference type="RuleBase" id="RU364039"/>
    </source>
</evidence>
<organism evidence="7 8">
    <name type="scientific">Chondrus crispus</name>
    <name type="common">Carrageen Irish moss</name>
    <name type="synonym">Polymorpha crispa</name>
    <dbReference type="NCBI Taxonomy" id="2769"/>
    <lineage>
        <taxon>Eukaryota</taxon>
        <taxon>Rhodophyta</taxon>
        <taxon>Florideophyceae</taxon>
        <taxon>Rhodymeniophycidae</taxon>
        <taxon>Gigartinales</taxon>
        <taxon>Gigartinaceae</taxon>
        <taxon>Chondrus</taxon>
    </lineage>
</organism>
<dbReference type="PANTHER" id="PTHR45841:SF1">
    <property type="entry name" value="MRNA TURNOVER PROTEIN 4 HOMOLOG"/>
    <property type="match status" value="1"/>
</dbReference>
<proteinExistence type="inferred from homology"/>
<keyword evidence="7" id="KW-0687">Ribonucleoprotein</keyword>
<evidence type="ECO:0000256" key="1">
    <source>
        <dbReference type="ARBA" id="ARBA00004046"/>
    </source>
</evidence>
<evidence type="ECO:0000256" key="3">
    <source>
        <dbReference type="ARBA" id="ARBA00022490"/>
    </source>
</evidence>
<dbReference type="GO" id="GO:0030687">
    <property type="term" value="C:preribosome, large subunit precursor"/>
    <property type="evidence" value="ECO:0007669"/>
    <property type="project" value="TreeGrafter"/>
</dbReference>
<comment type="subcellular location">
    <subcellularLocation>
        <location evidence="5">Cytoplasm</location>
    </subcellularLocation>
    <subcellularLocation>
        <location evidence="5">Nucleus</location>
        <location evidence="5">Nucleolus</location>
    </subcellularLocation>
</comment>
<keyword evidence="3 5" id="KW-0963">Cytoplasm</keyword>
<dbReference type="GO" id="GO:0005730">
    <property type="term" value="C:nucleolus"/>
    <property type="evidence" value="ECO:0007669"/>
    <property type="project" value="UniProtKB-SubCell"/>
</dbReference>
<evidence type="ECO:0000259" key="6">
    <source>
        <dbReference type="Pfam" id="PF17777"/>
    </source>
</evidence>
<gene>
    <name evidence="7" type="ORF">CHC_T00010008001</name>
</gene>
<dbReference type="Pfam" id="PF00466">
    <property type="entry name" value="Ribosomal_L10"/>
    <property type="match status" value="1"/>
</dbReference>
<dbReference type="InterPro" id="IPR033867">
    <property type="entry name" value="Mrt4"/>
</dbReference>
<feature type="domain" description="Large ribosomal subunit protein uL10-like insertion" evidence="6">
    <location>
        <begin position="78"/>
        <end position="148"/>
    </location>
</feature>
<dbReference type="InterPro" id="IPR040637">
    <property type="entry name" value="Ribosomal_uL10-like_insert"/>
</dbReference>
<dbReference type="Gene3D" id="3.90.105.20">
    <property type="match status" value="1"/>
</dbReference>
<keyword evidence="4 5" id="KW-0539">Nucleus</keyword>
<dbReference type="InterPro" id="IPR051742">
    <property type="entry name" value="Ribosome_Assembly_uL10"/>
</dbReference>
<dbReference type="Pfam" id="PF17777">
    <property type="entry name" value="RL10P_insert"/>
    <property type="match status" value="1"/>
</dbReference>
<dbReference type="GO" id="GO:0005737">
    <property type="term" value="C:cytoplasm"/>
    <property type="evidence" value="ECO:0007669"/>
    <property type="project" value="UniProtKB-SubCell"/>
</dbReference>
<dbReference type="GO" id="GO:0000027">
    <property type="term" value="P:ribosomal large subunit assembly"/>
    <property type="evidence" value="ECO:0007669"/>
    <property type="project" value="InterPro"/>
</dbReference>
<dbReference type="Proteomes" id="UP000012073">
    <property type="component" value="Unassembled WGS sequence"/>
</dbReference>
<dbReference type="OMA" id="LEWAENY"/>
<dbReference type="InterPro" id="IPR043164">
    <property type="entry name" value="Ribosomal_uL10-like_insert_sf"/>
</dbReference>
<keyword evidence="8" id="KW-1185">Reference proteome</keyword>
<dbReference type="PANTHER" id="PTHR45841">
    <property type="entry name" value="MRNA TURNOVER PROTEIN 4 MRTO4"/>
    <property type="match status" value="1"/>
</dbReference>
<dbReference type="FunFam" id="3.30.70.1730:FF:000005">
    <property type="entry name" value="Ribosome assembly factor mrt4"/>
    <property type="match status" value="1"/>
</dbReference>
<dbReference type="GO" id="GO:0006364">
    <property type="term" value="P:rRNA processing"/>
    <property type="evidence" value="ECO:0007669"/>
    <property type="project" value="TreeGrafter"/>
</dbReference>
<dbReference type="InterPro" id="IPR043141">
    <property type="entry name" value="Ribosomal_uL10-like_sf"/>
</dbReference>
<evidence type="ECO:0000256" key="4">
    <source>
        <dbReference type="ARBA" id="ARBA00023242"/>
    </source>
</evidence>
<name>R7QI94_CHOCR</name>
<dbReference type="RefSeq" id="XP_005716954.1">
    <property type="nucleotide sequence ID" value="XM_005716897.1"/>
</dbReference>
<evidence type="ECO:0000313" key="8">
    <source>
        <dbReference type="Proteomes" id="UP000012073"/>
    </source>
</evidence>
<dbReference type="OrthoDB" id="10262308at2759"/>
<dbReference type="AlphaFoldDB" id="R7QI94"/>
<dbReference type="GeneID" id="17324666"/>
<dbReference type="Gramene" id="CDF37135">
    <property type="protein sequence ID" value="CDF37135"/>
    <property type="gene ID" value="CHC_T00010008001"/>
</dbReference>
<dbReference type="STRING" id="2769.R7QI94"/>
<dbReference type="SUPFAM" id="SSF160369">
    <property type="entry name" value="Ribosomal protein L10-like"/>
    <property type="match status" value="1"/>
</dbReference>
<protein>
    <recommendedName>
        <fullName evidence="5">Ribosome assembly factor mrt4</fullName>
    </recommendedName>
</protein>
<dbReference type="CDD" id="cd05796">
    <property type="entry name" value="Ribosomal_P0_like"/>
    <property type="match status" value="1"/>
</dbReference>